<protein>
    <submittedName>
        <fullName evidence="2">Uncharacterized protein</fullName>
    </submittedName>
</protein>
<sequence>MTYARARLLLGMFGVGLIVVLSAFLLLARYPLEVLPDSESWSSDDLTALALVFGCLAAVLFPLDLLGGYLLPNRWRPNTISLNMFAAGWFRGVLVQGTLFIAASLLILLMGRWLGTAGAVVAIAGFAILLVGVQLPIAKFVGALRNHAADDGDIDAKLERAQSIVSTWGWKPRPITTLQHRDTGFTGGIVGLPGMETVVLPA</sequence>
<feature type="transmembrane region" description="Helical" evidence="1">
    <location>
        <begin position="48"/>
        <end position="71"/>
    </location>
</feature>
<accession>A0A5C6FQ04</accession>
<keyword evidence="1" id="KW-1133">Transmembrane helix</keyword>
<dbReference type="Proteomes" id="UP000316476">
    <property type="component" value="Unassembled WGS sequence"/>
</dbReference>
<dbReference type="EMBL" id="SJPZ01000002">
    <property type="protein sequence ID" value="TWU62161.1"/>
    <property type="molecule type" value="Genomic_DNA"/>
</dbReference>
<evidence type="ECO:0000313" key="3">
    <source>
        <dbReference type="Proteomes" id="UP000316476"/>
    </source>
</evidence>
<reference evidence="2 3" key="1">
    <citation type="submission" date="2019-02" db="EMBL/GenBank/DDBJ databases">
        <title>Deep-cultivation of Planctomycetes and their phenomic and genomic characterization uncovers novel biology.</title>
        <authorList>
            <person name="Wiegand S."/>
            <person name="Jogler M."/>
            <person name="Boedeker C."/>
            <person name="Pinto D."/>
            <person name="Vollmers J."/>
            <person name="Rivas-Marin E."/>
            <person name="Kohn T."/>
            <person name="Peeters S.H."/>
            <person name="Heuer A."/>
            <person name="Rast P."/>
            <person name="Oberbeckmann S."/>
            <person name="Bunk B."/>
            <person name="Jeske O."/>
            <person name="Meyerdierks A."/>
            <person name="Storesund J.E."/>
            <person name="Kallscheuer N."/>
            <person name="Luecker S."/>
            <person name="Lage O.M."/>
            <person name="Pohl T."/>
            <person name="Merkel B.J."/>
            <person name="Hornburger P."/>
            <person name="Mueller R.-W."/>
            <person name="Bruemmer F."/>
            <person name="Labrenz M."/>
            <person name="Spormann A.M."/>
            <person name="Op Den Camp H."/>
            <person name="Overmann J."/>
            <person name="Amann R."/>
            <person name="Jetten M.S.M."/>
            <person name="Mascher T."/>
            <person name="Medema M.H."/>
            <person name="Devos D.P."/>
            <person name="Kaster A.-K."/>
            <person name="Ovreas L."/>
            <person name="Rohde M."/>
            <person name="Galperin M.Y."/>
            <person name="Jogler C."/>
        </authorList>
    </citation>
    <scope>NUCLEOTIDE SEQUENCE [LARGE SCALE GENOMIC DNA]</scope>
    <source>
        <strain evidence="2 3">V7</strain>
    </source>
</reference>
<dbReference type="OrthoDB" id="258397at2"/>
<feature type="transmembrane region" description="Helical" evidence="1">
    <location>
        <begin position="7"/>
        <end position="28"/>
    </location>
</feature>
<dbReference type="RefSeq" id="WP_146414884.1">
    <property type="nucleotide sequence ID" value="NZ_SJPZ01000002.1"/>
</dbReference>
<organism evidence="2 3">
    <name type="scientific">Crateriforma conspicua</name>
    <dbReference type="NCBI Taxonomy" id="2527996"/>
    <lineage>
        <taxon>Bacteria</taxon>
        <taxon>Pseudomonadati</taxon>
        <taxon>Planctomycetota</taxon>
        <taxon>Planctomycetia</taxon>
        <taxon>Planctomycetales</taxon>
        <taxon>Planctomycetaceae</taxon>
        <taxon>Crateriforma</taxon>
    </lineage>
</organism>
<keyword evidence="1" id="KW-0472">Membrane</keyword>
<feature type="transmembrane region" description="Helical" evidence="1">
    <location>
        <begin position="117"/>
        <end position="137"/>
    </location>
</feature>
<proteinExistence type="predicted"/>
<keyword evidence="1" id="KW-0812">Transmembrane</keyword>
<comment type="caution">
    <text evidence="2">The sequence shown here is derived from an EMBL/GenBank/DDBJ whole genome shotgun (WGS) entry which is preliminary data.</text>
</comment>
<name>A0A5C6FQ04_9PLAN</name>
<gene>
    <name evidence="2" type="ORF">V7x_38900</name>
</gene>
<feature type="transmembrane region" description="Helical" evidence="1">
    <location>
        <begin position="92"/>
        <end position="111"/>
    </location>
</feature>
<dbReference type="AlphaFoldDB" id="A0A5C6FQ04"/>
<evidence type="ECO:0000256" key="1">
    <source>
        <dbReference type="SAM" id="Phobius"/>
    </source>
</evidence>
<evidence type="ECO:0000313" key="2">
    <source>
        <dbReference type="EMBL" id="TWU62161.1"/>
    </source>
</evidence>